<keyword evidence="7" id="KW-1133">Transmembrane helix</keyword>
<dbReference type="InterPro" id="IPR003594">
    <property type="entry name" value="HATPase_dom"/>
</dbReference>
<keyword evidence="3" id="KW-0597">Phosphoprotein</keyword>
<dbReference type="PANTHER" id="PTHR34220:SF7">
    <property type="entry name" value="SENSOR HISTIDINE KINASE YPDA"/>
    <property type="match status" value="1"/>
</dbReference>
<comment type="subcellular location">
    <subcellularLocation>
        <location evidence="1">Cell membrane</location>
        <topology evidence="1">Multi-pass membrane protein</topology>
    </subcellularLocation>
</comment>
<keyword evidence="5 9" id="KW-0418">Kinase</keyword>
<dbReference type="SMART" id="SM00304">
    <property type="entry name" value="HAMP"/>
    <property type="match status" value="1"/>
</dbReference>
<keyword evidence="2" id="KW-1003">Cell membrane</keyword>
<dbReference type="EMBL" id="JACJVP010000050">
    <property type="protein sequence ID" value="MBB6674632.1"/>
    <property type="molecule type" value="Genomic_DNA"/>
</dbReference>
<dbReference type="InterPro" id="IPR003660">
    <property type="entry name" value="HAMP_dom"/>
</dbReference>
<protein>
    <submittedName>
        <fullName evidence="9">Sensor histidine kinase</fullName>
    </submittedName>
</protein>
<name>A0A7X0VHY5_9BACL</name>
<evidence type="ECO:0000256" key="1">
    <source>
        <dbReference type="ARBA" id="ARBA00004651"/>
    </source>
</evidence>
<dbReference type="Pfam" id="PF02518">
    <property type="entry name" value="HATPase_c"/>
    <property type="match status" value="1"/>
</dbReference>
<keyword evidence="4" id="KW-0808">Transferase</keyword>
<evidence type="ECO:0000256" key="6">
    <source>
        <dbReference type="ARBA" id="ARBA00023136"/>
    </source>
</evidence>
<dbReference type="GO" id="GO:0005886">
    <property type="term" value="C:plasma membrane"/>
    <property type="evidence" value="ECO:0007669"/>
    <property type="project" value="UniProtKB-SubCell"/>
</dbReference>
<sequence length="611" mass="69585">MLQRWTRLTGRHFNLRTKLLLLFVALCLFPLCLQGLVTFRHFSSTVSEKTEHFTVDIVRQINANLDRLLKDLEQLSFMPLYDQSVLDILAKYDGPMGSATWAKSDDYMKLKLFSSAQAYNKPEIHGIHLISASGILFSSVDAMAIDSVWDARQDDWFGELYGSDGEWVLIPPHSPSYYTARTFEPFVAFGRVIREPKTLKRVGYMIIDIKLDAFRSILSNLNFEKDANLIVVDDRKRLLFERNSADGRSVYGELLRHERLWQLGSNERLALDGKQYLYVQNSSAYSGLTVISLTPIEVIQKESRQIWTFTLWFAVACLAVVAALAVFLSYRITRPLIDLKKKMISVEQGEFGMRVAAFGNDEFGLLGRGFNRMMEEINRLFNEVFVLGMREKEAELAALQSQINPHFIYNTLESINMMAISRKHEEVSDMVSALGKLLRYSIDKVDRLVPLKEEIAFLASYVRIQQLRYGDRLRVVYEIDEAARELLIPKLILQPLVENALYHGIGDREQGGTVWIGAVLLAGELILAVRDDGKGLNEEEVEALNRAIAAEPSYRTWQRTDRDALGLGNIYQRIKLIYGERGDLSVDSSIGQGLAVTISIRIREKEGEDDV</sequence>
<evidence type="ECO:0000256" key="3">
    <source>
        <dbReference type="ARBA" id="ARBA00022553"/>
    </source>
</evidence>
<keyword evidence="10" id="KW-1185">Reference proteome</keyword>
<dbReference type="SUPFAM" id="SSF55874">
    <property type="entry name" value="ATPase domain of HSP90 chaperone/DNA topoisomerase II/histidine kinase"/>
    <property type="match status" value="1"/>
</dbReference>
<dbReference type="AlphaFoldDB" id="A0A7X0VHY5"/>
<dbReference type="PROSITE" id="PS50885">
    <property type="entry name" value="HAMP"/>
    <property type="match status" value="1"/>
</dbReference>
<dbReference type="Proteomes" id="UP000547209">
    <property type="component" value="Unassembled WGS sequence"/>
</dbReference>
<feature type="transmembrane region" description="Helical" evidence="7">
    <location>
        <begin position="309"/>
        <end position="333"/>
    </location>
</feature>
<evidence type="ECO:0000256" key="4">
    <source>
        <dbReference type="ARBA" id="ARBA00022679"/>
    </source>
</evidence>
<comment type="caution">
    <text evidence="9">The sequence shown here is derived from an EMBL/GenBank/DDBJ whole genome shotgun (WGS) entry which is preliminary data.</text>
</comment>
<dbReference type="Gene3D" id="6.10.340.10">
    <property type="match status" value="1"/>
</dbReference>
<evidence type="ECO:0000313" key="9">
    <source>
        <dbReference type="EMBL" id="MBB6674632.1"/>
    </source>
</evidence>
<evidence type="ECO:0000313" key="10">
    <source>
        <dbReference type="Proteomes" id="UP000547209"/>
    </source>
</evidence>
<evidence type="ECO:0000256" key="5">
    <source>
        <dbReference type="ARBA" id="ARBA00022777"/>
    </source>
</evidence>
<dbReference type="Pfam" id="PF06580">
    <property type="entry name" value="His_kinase"/>
    <property type="match status" value="1"/>
</dbReference>
<dbReference type="GO" id="GO:0000155">
    <property type="term" value="F:phosphorelay sensor kinase activity"/>
    <property type="evidence" value="ECO:0007669"/>
    <property type="project" value="InterPro"/>
</dbReference>
<dbReference type="Pfam" id="PF00672">
    <property type="entry name" value="HAMP"/>
    <property type="match status" value="1"/>
</dbReference>
<proteinExistence type="predicted"/>
<dbReference type="InterPro" id="IPR036890">
    <property type="entry name" value="HATPase_C_sf"/>
</dbReference>
<dbReference type="RefSeq" id="WP_185672495.1">
    <property type="nucleotide sequence ID" value="NZ_JACJVP010000050.1"/>
</dbReference>
<dbReference type="CDD" id="cd06225">
    <property type="entry name" value="HAMP"/>
    <property type="match status" value="1"/>
</dbReference>
<keyword evidence="7" id="KW-0812">Transmembrane</keyword>
<feature type="domain" description="HAMP" evidence="8">
    <location>
        <begin position="330"/>
        <end position="382"/>
    </location>
</feature>
<gene>
    <name evidence="9" type="ORF">H7C19_28515</name>
</gene>
<reference evidence="9 10" key="1">
    <citation type="submission" date="2020-08" db="EMBL/GenBank/DDBJ databases">
        <title>Cohnella phylogeny.</title>
        <authorList>
            <person name="Dunlap C."/>
        </authorList>
    </citation>
    <scope>NUCLEOTIDE SEQUENCE [LARGE SCALE GENOMIC DNA]</scope>
    <source>
        <strain evidence="9 10">DSM 28246</strain>
    </source>
</reference>
<evidence type="ECO:0000259" key="8">
    <source>
        <dbReference type="PROSITE" id="PS50885"/>
    </source>
</evidence>
<dbReference type="InterPro" id="IPR050640">
    <property type="entry name" value="Bact_2-comp_sensor_kinase"/>
</dbReference>
<accession>A0A7X0VHY5</accession>
<dbReference type="Gene3D" id="3.30.565.10">
    <property type="entry name" value="Histidine kinase-like ATPase, C-terminal domain"/>
    <property type="match status" value="1"/>
</dbReference>
<dbReference type="SUPFAM" id="SSF158472">
    <property type="entry name" value="HAMP domain-like"/>
    <property type="match status" value="1"/>
</dbReference>
<dbReference type="InterPro" id="IPR010559">
    <property type="entry name" value="Sig_transdc_His_kin_internal"/>
</dbReference>
<dbReference type="PANTHER" id="PTHR34220">
    <property type="entry name" value="SENSOR HISTIDINE KINASE YPDA"/>
    <property type="match status" value="1"/>
</dbReference>
<evidence type="ECO:0000256" key="2">
    <source>
        <dbReference type="ARBA" id="ARBA00022475"/>
    </source>
</evidence>
<organism evidence="9 10">
    <name type="scientific">Cohnella nanjingensis</name>
    <dbReference type="NCBI Taxonomy" id="1387779"/>
    <lineage>
        <taxon>Bacteria</taxon>
        <taxon>Bacillati</taxon>
        <taxon>Bacillota</taxon>
        <taxon>Bacilli</taxon>
        <taxon>Bacillales</taxon>
        <taxon>Paenibacillaceae</taxon>
        <taxon>Cohnella</taxon>
    </lineage>
</organism>
<keyword evidence="6 7" id="KW-0472">Membrane</keyword>
<evidence type="ECO:0000256" key="7">
    <source>
        <dbReference type="SAM" id="Phobius"/>
    </source>
</evidence>